<gene>
    <name evidence="3" type="ORF">SAMN04488500_1412</name>
</gene>
<organism evidence="3 4">
    <name type="scientific">Sporomusa malonica</name>
    <dbReference type="NCBI Taxonomy" id="112901"/>
    <lineage>
        <taxon>Bacteria</taxon>
        <taxon>Bacillati</taxon>
        <taxon>Bacillota</taxon>
        <taxon>Negativicutes</taxon>
        <taxon>Selenomonadales</taxon>
        <taxon>Sporomusaceae</taxon>
        <taxon>Sporomusa</taxon>
    </lineage>
</organism>
<keyword evidence="4" id="KW-1185">Reference proteome</keyword>
<protein>
    <submittedName>
        <fullName evidence="3">Cyanobacterial porin</fullName>
    </submittedName>
</protein>
<evidence type="ECO:0000259" key="2">
    <source>
        <dbReference type="PROSITE" id="PS51272"/>
    </source>
</evidence>
<sequence>MTKRKKLAKWLKIAPVVLMAITMSGTAIVPSTVQAALSQSFNDVPAKHWAYAAVTKLAQAGIVTGYDDSYYRGDRTLTRYEMAVIVAKAMDKYDTASDANKQTIDKLSAEFASELNKLGARVAKVEAKTNTWLSAETRLRYLGNDAKAPGASKLHGSDNFEIRQRIKINANINENISMTARANASSKVGNYGNADGTALTFDIFALTAKNALGFDSIRAGRFPYDSFTHCFFGKAIGVDGVRIDKTIGTTRFTGSVNNIVGNGTAANAFPGSATGDAKTLSTAQLNFKASNKVNVMGGYYWSDVAGTSSNAGVGGTMNITTGDSFADSKGWAIGFDAKLGDKLLLIGDYVSTNLNGVTGSNLSDSPKGWAVELTNATKFPPAFFGAKPLVDYKKVNDFGWSVSYRSVEAGAIPYGVGGFDGQAVSYAGPNVAWPTLAKGTDNIKGVFFAVAKTVAKNVIWTTEVQDMKIKDTKLTGGVSDLGKTYTSKIEFYY</sequence>
<dbReference type="RefSeq" id="WP_084578474.1">
    <property type="nucleotide sequence ID" value="NZ_CP155572.1"/>
</dbReference>
<dbReference type="EMBL" id="FWXI01000041">
    <property type="protein sequence ID" value="SMD16247.1"/>
    <property type="molecule type" value="Genomic_DNA"/>
</dbReference>
<keyword evidence="1" id="KW-0732">Signal</keyword>
<reference evidence="3 4" key="1">
    <citation type="submission" date="2017-04" db="EMBL/GenBank/DDBJ databases">
        <authorList>
            <person name="Afonso C.L."/>
            <person name="Miller P.J."/>
            <person name="Scott M.A."/>
            <person name="Spackman E."/>
            <person name="Goraichik I."/>
            <person name="Dimitrov K.M."/>
            <person name="Suarez D.L."/>
            <person name="Swayne D.E."/>
        </authorList>
    </citation>
    <scope>NUCLEOTIDE SEQUENCE [LARGE SCALE GENOMIC DNA]</scope>
    <source>
        <strain evidence="3 4">DSM 5090</strain>
    </source>
</reference>
<dbReference type="PROSITE" id="PS51272">
    <property type="entry name" value="SLH"/>
    <property type="match status" value="1"/>
</dbReference>
<evidence type="ECO:0000256" key="1">
    <source>
        <dbReference type="SAM" id="SignalP"/>
    </source>
</evidence>
<dbReference type="InterPro" id="IPR001119">
    <property type="entry name" value="SLH_dom"/>
</dbReference>
<dbReference type="Pfam" id="PF00395">
    <property type="entry name" value="SLH"/>
    <property type="match status" value="1"/>
</dbReference>
<dbReference type="STRING" id="112901.SAMN04488500_1412"/>
<feature type="domain" description="SLH" evidence="2">
    <location>
        <begin position="37"/>
        <end position="100"/>
    </location>
</feature>
<name>A0A1W2F2S3_9FIRM</name>
<proteinExistence type="predicted"/>
<evidence type="ECO:0000313" key="4">
    <source>
        <dbReference type="Proteomes" id="UP000192738"/>
    </source>
</evidence>
<dbReference type="AlphaFoldDB" id="A0A1W2F2S3"/>
<dbReference type="Proteomes" id="UP000192738">
    <property type="component" value="Unassembled WGS sequence"/>
</dbReference>
<dbReference type="PANTHER" id="PTHR43308">
    <property type="entry name" value="OUTER MEMBRANE PROTEIN ALPHA-RELATED"/>
    <property type="match status" value="1"/>
</dbReference>
<evidence type="ECO:0000313" key="3">
    <source>
        <dbReference type="EMBL" id="SMD16247.1"/>
    </source>
</evidence>
<feature type="chain" id="PRO_5012754732" evidence="1">
    <location>
        <begin position="36"/>
        <end position="493"/>
    </location>
</feature>
<accession>A0A1W2F2S3</accession>
<dbReference type="PANTHER" id="PTHR43308:SF1">
    <property type="entry name" value="OUTER MEMBRANE PROTEIN ALPHA"/>
    <property type="match status" value="1"/>
</dbReference>
<feature type="signal peptide" evidence="1">
    <location>
        <begin position="1"/>
        <end position="35"/>
    </location>
</feature>
<dbReference type="InterPro" id="IPR051465">
    <property type="entry name" value="Cell_Envelope_Struct_Comp"/>
</dbReference>